<dbReference type="AlphaFoldDB" id="A0A2G8TAJ0"/>
<proteinExistence type="predicted"/>
<gene>
    <name evidence="2" type="ORF">CR105_21200</name>
</gene>
<keyword evidence="3" id="KW-1185">Reference proteome</keyword>
<dbReference type="EMBL" id="PDOC01000017">
    <property type="protein sequence ID" value="PIL43076.1"/>
    <property type="molecule type" value="Genomic_DNA"/>
</dbReference>
<accession>A0A2G8TAJ0</accession>
<feature type="signal peptide" evidence="1">
    <location>
        <begin position="1"/>
        <end position="21"/>
    </location>
</feature>
<sequence>MTVQKFLAAAAVFVAAGSAFAADVIVAAPASASAASAVLAANLNLPVVNITKNAGATRADVRAEAVQFVKNHKTTLAVQLEQYKN</sequence>
<comment type="caution">
    <text evidence="2">The sequence shown here is derived from an EMBL/GenBank/DDBJ whole genome shotgun (WGS) entry which is preliminary data.</text>
</comment>
<dbReference type="RefSeq" id="WP_099791906.1">
    <property type="nucleotide sequence ID" value="NZ_JBHLYV010000097.1"/>
</dbReference>
<reference evidence="2 3" key="1">
    <citation type="submission" date="2017-10" db="EMBL/GenBank/DDBJ databases">
        <title>Massilia psychrophilum sp. nov., a novel purple-pigmented bacterium isolated from Tianshan glacier, Xinjiang Municipality, China.</title>
        <authorList>
            <person name="Wang H."/>
        </authorList>
    </citation>
    <scope>NUCLEOTIDE SEQUENCE [LARGE SCALE GENOMIC DNA]</scope>
    <source>
        <strain evidence="2 3">JCM 30074</strain>
    </source>
</reference>
<evidence type="ECO:0000256" key="1">
    <source>
        <dbReference type="SAM" id="SignalP"/>
    </source>
</evidence>
<evidence type="ECO:0008006" key="4">
    <source>
        <dbReference type="Google" id="ProtNLM"/>
    </source>
</evidence>
<evidence type="ECO:0000313" key="3">
    <source>
        <dbReference type="Proteomes" id="UP000230390"/>
    </source>
</evidence>
<feature type="chain" id="PRO_5013842853" description="DUF4148 domain-containing protein" evidence="1">
    <location>
        <begin position="22"/>
        <end position="85"/>
    </location>
</feature>
<dbReference type="OrthoDB" id="8760077at2"/>
<organism evidence="2 3">
    <name type="scientific">Massilia eurypsychrophila</name>
    <dbReference type="NCBI Taxonomy" id="1485217"/>
    <lineage>
        <taxon>Bacteria</taxon>
        <taxon>Pseudomonadati</taxon>
        <taxon>Pseudomonadota</taxon>
        <taxon>Betaproteobacteria</taxon>
        <taxon>Burkholderiales</taxon>
        <taxon>Oxalobacteraceae</taxon>
        <taxon>Telluria group</taxon>
        <taxon>Massilia</taxon>
    </lineage>
</organism>
<keyword evidence="1" id="KW-0732">Signal</keyword>
<dbReference type="Proteomes" id="UP000230390">
    <property type="component" value="Unassembled WGS sequence"/>
</dbReference>
<name>A0A2G8TAJ0_9BURK</name>
<protein>
    <recommendedName>
        <fullName evidence="4">DUF4148 domain-containing protein</fullName>
    </recommendedName>
</protein>
<evidence type="ECO:0000313" key="2">
    <source>
        <dbReference type="EMBL" id="PIL43076.1"/>
    </source>
</evidence>